<gene>
    <name evidence="2" type="ORF">PHMEG_00041722</name>
</gene>
<evidence type="ECO:0000256" key="1">
    <source>
        <dbReference type="SAM" id="SignalP"/>
    </source>
</evidence>
<evidence type="ECO:0008006" key="4">
    <source>
        <dbReference type="Google" id="ProtNLM"/>
    </source>
</evidence>
<proteinExistence type="predicted"/>
<keyword evidence="1" id="KW-0732">Signal</keyword>
<evidence type="ECO:0000313" key="3">
    <source>
        <dbReference type="Proteomes" id="UP000198211"/>
    </source>
</evidence>
<reference evidence="3" key="1">
    <citation type="submission" date="2017-03" db="EMBL/GenBank/DDBJ databases">
        <title>Phytopthora megakarya and P. palmivora, two closely related causual agents of cacao black pod achieved similar genome size and gene model numbers by different mechanisms.</title>
        <authorList>
            <person name="Ali S."/>
            <person name="Shao J."/>
            <person name="Larry D.J."/>
            <person name="Kronmiller B."/>
            <person name="Shen D."/>
            <person name="Strem M.D."/>
            <person name="Melnick R.L."/>
            <person name="Guiltinan M.J."/>
            <person name="Tyler B.M."/>
            <person name="Meinhardt L.W."/>
            <person name="Bailey B.A."/>
        </authorList>
    </citation>
    <scope>NUCLEOTIDE SEQUENCE [LARGE SCALE GENOMIC DNA]</scope>
    <source>
        <strain evidence="3">zdho120</strain>
    </source>
</reference>
<dbReference type="Proteomes" id="UP000198211">
    <property type="component" value="Unassembled WGS sequence"/>
</dbReference>
<feature type="chain" id="PRO_5013325062" description="Secreted protein" evidence="1">
    <location>
        <begin position="21"/>
        <end position="163"/>
    </location>
</feature>
<evidence type="ECO:0000313" key="2">
    <source>
        <dbReference type="EMBL" id="OWY90241.1"/>
    </source>
</evidence>
<protein>
    <recommendedName>
        <fullName evidence="4">Secreted protein</fullName>
    </recommendedName>
</protein>
<sequence length="163" mass="17107">MATVLGPPSVLVCRAWPVSALVWAMECGPPSVGVNAAPSVAVNGAPSVGYNTVPSANAGVSTDSNSYTIKATSATKNNVVVNPITVTNGNGATYWQDQRRSDEDRCCFGECHSGCYSDCICVCESLGERDVAEGVPPAPLRRVNVPVHEHFACLVFVLECCLC</sequence>
<name>A0A225UBC1_9STRA</name>
<accession>A0A225UBC1</accession>
<dbReference type="AlphaFoldDB" id="A0A225UBC1"/>
<feature type="signal peptide" evidence="1">
    <location>
        <begin position="1"/>
        <end position="20"/>
    </location>
</feature>
<dbReference type="EMBL" id="NBNE01023501">
    <property type="protein sequence ID" value="OWY90241.1"/>
    <property type="molecule type" value="Genomic_DNA"/>
</dbReference>
<organism evidence="2 3">
    <name type="scientific">Phytophthora megakarya</name>
    <dbReference type="NCBI Taxonomy" id="4795"/>
    <lineage>
        <taxon>Eukaryota</taxon>
        <taxon>Sar</taxon>
        <taxon>Stramenopiles</taxon>
        <taxon>Oomycota</taxon>
        <taxon>Peronosporomycetes</taxon>
        <taxon>Peronosporales</taxon>
        <taxon>Peronosporaceae</taxon>
        <taxon>Phytophthora</taxon>
    </lineage>
</organism>
<keyword evidence="3" id="KW-1185">Reference proteome</keyword>
<comment type="caution">
    <text evidence="2">The sequence shown here is derived from an EMBL/GenBank/DDBJ whole genome shotgun (WGS) entry which is preliminary data.</text>
</comment>